<feature type="domain" description="Alpha-D-phosphohexomutase alpha/beta/alpha" evidence="4">
    <location>
        <begin position="14"/>
        <end position="144"/>
    </location>
</feature>
<evidence type="ECO:0000313" key="8">
    <source>
        <dbReference type="Proteomes" id="UP000182835"/>
    </source>
</evidence>
<keyword evidence="3" id="KW-0597">Phosphoprotein</keyword>
<dbReference type="Pfam" id="PF02880">
    <property type="entry name" value="PGM_PMM_III"/>
    <property type="match status" value="1"/>
</dbReference>
<feature type="domain" description="Alpha-D-phosphohexomutase alpha/beta/alpha" evidence="5">
    <location>
        <begin position="193"/>
        <end position="277"/>
    </location>
</feature>
<dbReference type="GO" id="GO:0005975">
    <property type="term" value="P:carbohydrate metabolic process"/>
    <property type="evidence" value="ECO:0007669"/>
    <property type="project" value="InterPro"/>
</dbReference>
<sequence>MLILAKKLPLALSSDIRGIAVATTDYKENLTPYEIEKIAGGIISFLIKKGLEEKYNQGKLIIGIGQDSRISGRALKEAMVASFNAQGVQVIDFGLATTPAMFMSTQFPQFSCDAGIMLTASHLPYYYNGVKIFTKTGGAEAEDVAYIMAHSNQHKNGLKGTSQTADLISVYSADLVEKISLATKEFGEKPLEGWHIIVDAGNGAGGFFAEKVLQVLGADTTGSQFLNPDGHFPNHIPNPDNKEAMASIKAAVLREKADLGVIFDTDVDRAALVGPDGAVLNRNNLIAVLSNIVLTQHKGAVIVTNSPTSDHLKTFIEALGGKQVRYISGYRNVINKMIALNNEGIDTQLAIETSGHAAFKENYNLDDGAYVVAKILMILPQLKAKGQTINDLIAQLKQPAQTMEIRLKINETNFKDYGQNVIDALRKADFVGFKEDTENEEGVRMILSEPYGTGWFLLRLSLHEPLLVLQIENDENDMIQKVLPILRKFFATFTSLDLTSLDKK</sequence>
<dbReference type="Gene3D" id="3.40.120.10">
    <property type="entry name" value="Alpha-D-Glucose-1,6-Bisphosphate, subunit A, domain 3"/>
    <property type="match status" value="3"/>
</dbReference>
<comment type="caution">
    <text evidence="7">The sequence shown here is derived from an EMBL/GenBank/DDBJ whole genome shotgun (WGS) entry which is preliminary data.</text>
</comment>
<accession>A0A1L8R6T7</accession>
<dbReference type="Pfam" id="PF02878">
    <property type="entry name" value="PGM_PMM_I"/>
    <property type="match status" value="1"/>
</dbReference>
<organism evidence="7 8">
    <name type="scientific">Enterococcus canintestini</name>
    <dbReference type="NCBI Taxonomy" id="317010"/>
    <lineage>
        <taxon>Bacteria</taxon>
        <taxon>Bacillati</taxon>
        <taxon>Bacillota</taxon>
        <taxon>Bacilli</taxon>
        <taxon>Lactobacillales</taxon>
        <taxon>Enterococcaceae</taxon>
        <taxon>Enterococcus</taxon>
    </lineage>
</organism>
<evidence type="ECO:0000259" key="5">
    <source>
        <dbReference type="Pfam" id="PF02879"/>
    </source>
</evidence>
<evidence type="ECO:0000259" key="4">
    <source>
        <dbReference type="Pfam" id="PF02878"/>
    </source>
</evidence>
<comment type="similarity">
    <text evidence="2">Belongs to the phosphohexose mutase family.</text>
</comment>
<name>A0A1L8R6T7_9ENTE</name>
<dbReference type="Pfam" id="PF02879">
    <property type="entry name" value="PGM_PMM_II"/>
    <property type="match status" value="1"/>
</dbReference>
<dbReference type="CDD" id="cd03089">
    <property type="entry name" value="PMM_PGM"/>
    <property type="match status" value="1"/>
</dbReference>
<dbReference type="InterPro" id="IPR005844">
    <property type="entry name" value="A-D-PHexomutase_a/b/a-I"/>
</dbReference>
<dbReference type="Proteomes" id="UP000182835">
    <property type="component" value="Unassembled WGS sequence"/>
</dbReference>
<dbReference type="SUPFAM" id="SSF53738">
    <property type="entry name" value="Phosphoglucomutase, first 3 domains"/>
    <property type="match status" value="3"/>
</dbReference>
<dbReference type="Gene3D" id="3.30.310.50">
    <property type="entry name" value="Alpha-D-phosphohexomutase, C-terminal domain"/>
    <property type="match status" value="1"/>
</dbReference>
<reference evidence="7 8" key="1">
    <citation type="submission" date="2014-12" db="EMBL/GenBank/DDBJ databases">
        <title>Draft genome sequences of 29 type strains of Enterococci.</title>
        <authorList>
            <person name="Zhong Z."/>
            <person name="Sun Z."/>
            <person name="Liu W."/>
            <person name="Zhang W."/>
            <person name="Zhang H."/>
        </authorList>
    </citation>
    <scope>NUCLEOTIDE SEQUENCE [LARGE SCALE GENOMIC DNA]</scope>
    <source>
        <strain evidence="7 8">DSM 21207</strain>
    </source>
</reference>
<dbReference type="InterPro" id="IPR005841">
    <property type="entry name" value="Alpha-D-phosphohexomutase_SF"/>
</dbReference>
<evidence type="ECO:0000256" key="1">
    <source>
        <dbReference type="ARBA" id="ARBA00001946"/>
    </source>
</evidence>
<dbReference type="InterPro" id="IPR016055">
    <property type="entry name" value="A-D-PHexomutase_a/b/a-I/II/III"/>
</dbReference>
<evidence type="ECO:0000259" key="6">
    <source>
        <dbReference type="Pfam" id="PF02880"/>
    </source>
</evidence>
<dbReference type="InterPro" id="IPR005846">
    <property type="entry name" value="A-D-PHexomutase_a/b/a-III"/>
</dbReference>
<dbReference type="PANTHER" id="PTHR42946:SF1">
    <property type="entry name" value="PHOSPHOGLUCOMUTASE (ALPHA-D-GLUCOSE-1,6-BISPHOSPHATE-DEPENDENT)"/>
    <property type="match status" value="1"/>
</dbReference>
<gene>
    <name evidence="7" type="ORF">RU96_GL002280</name>
</gene>
<dbReference type="PANTHER" id="PTHR42946">
    <property type="entry name" value="PHOSPHOHEXOSE MUTASE"/>
    <property type="match status" value="1"/>
</dbReference>
<dbReference type="AlphaFoldDB" id="A0A1L8R6T7"/>
<dbReference type="InterPro" id="IPR050060">
    <property type="entry name" value="Phosphoglucosamine_mutase"/>
</dbReference>
<dbReference type="STRING" id="317010.RU96_GL002280"/>
<dbReference type="InterPro" id="IPR005845">
    <property type="entry name" value="A-D-PHexomutase_a/b/a-II"/>
</dbReference>
<dbReference type="EMBL" id="JXKG01000007">
    <property type="protein sequence ID" value="OJG15467.1"/>
    <property type="molecule type" value="Genomic_DNA"/>
</dbReference>
<feature type="domain" description="Alpha-D-phosphohexomutase alpha/beta/alpha" evidence="6">
    <location>
        <begin position="282"/>
        <end position="395"/>
    </location>
</feature>
<evidence type="ECO:0000313" key="7">
    <source>
        <dbReference type="EMBL" id="OJG15467.1"/>
    </source>
</evidence>
<protein>
    <submittedName>
        <fullName evidence="7">Phosphoglucomutase/phosphomannomutase</fullName>
    </submittedName>
</protein>
<evidence type="ECO:0000256" key="2">
    <source>
        <dbReference type="ARBA" id="ARBA00010231"/>
    </source>
</evidence>
<evidence type="ECO:0000256" key="3">
    <source>
        <dbReference type="ARBA" id="ARBA00022553"/>
    </source>
</evidence>
<proteinExistence type="inferred from homology"/>
<comment type="cofactor">
    <cofactor evidence="1">
        <name>Mg(2+)</name>
        <dbReference type="ChEBI" id="CHEBI:18420"/>
    </cofactor>
</comment>
<dbReference type="GO" id="GO:0004615">
    <property type="term" value="F:phosphomannomutase activity"/>
    <property type="evidence" value="ECO:0007669"/>
    <property type="project" value="TreeGrafter"/>
</dbReference>
<dbReference type="PRINTS" id="PR00509">
    <property type="entry name" value="PGMPMM"/>
</dbReference>
<dbReference type="FunFam" id="3.40.120.10:FF:000010">
    <property type="entry name" value="phosphomannomutase/phosphoglucomutase isoform X1"/>
    <property type="match status" value="1"/>
</dbReference>